<feature type="domain" description="Major facilitator superfamily (MFS) profile" evidence="8">
    <location>
        <begin position="12"/>
        <end position="460"/>
    </location>
</feature>
<keyword evidence="2" id="KW-0813">Transport</keyword>
<evidence type="ECO:0000259" key="8">
    <source>
        <dbReference type="PROSITE" id="PS50850"/>
    </source>
</evidence>
<feature type="transmembrane region" description="Helical" evidence="7">
    <location>
        <begin position="202"/>
        <end position="218"/>
    </location>
</feature>
<name>A0ABU0B397_9FIRM</name>
<feature type="transmembrane region" description="Helical" evidence="7">
    <location>
        <begin position="224"/>
        <end position="245"/>
    </location>
</feature>
<feature type="transmembrane region" description="Helical" evidence="7">
    <location>
        <begin position="437"/>
        <end position="456"/>
    </location>
</feature>
<dbReference type="InterPro" id="IPR036259">
    <property type="entry name" value="MFS_trans_sf"/>
</dbReference>
<dbReference type="Proteomes" id="UP001225644">
    <property type="component" value="Unassembled WGS sequence"/>
</dbReference>
<dbReference type="Gene3D" id="1.20.1250.20">
    <property type="entry name" value="MFS general substrate transporter like domains"/>
    <property type="match status" value="1"/>
</dbReference>
<dbReference type="NCBIfam" id="TIGR00711">
    <property type="entry name" value="efflux_EmrB"/>
    <property type="match status" value="1"/>
</dbReference>
<sequence length="461" mass="48609">MKDRDYAGRWHVLAAVLLGSIMGPIDASIVYIAMPAIARVFGVDPATVGWVSMAYLLVLGSFLLSFGRLGDMFGFKRLFLIGLLIFVVTSALCGLAPGLGWLIFLRALQATGAGMTMAMSPAIITAAFPPQERGRALGMNGMIMALGLAVGPSLGGLLVDTLGWRAIFYVNVPIGVAAYLWCRRILPDVRSEKRQSFDWPGALLAFCGLGALLLFASQGEAAGWSWPILLLGVVALVLLGEFIVVEKRSDEPMLDLKLFQSRVFSAGNGAALLNFMTQYVIVFLTPFFLQQVVGYSAGRAGTIMTAFPLTVLVVAPLAGALSDKIGQRGLAFTGSLICTVAALAMAGLNQQSGPGDVAWRLSMFGLGTGLFQSPNNSAVMGAVPKFRLGIAGGVLATTRNVGMVLGIALGGAILTTRQAAYLDLGRSDAFLAGLQEAYLTAMFLSLIGTLVCLWVGPPRSE</sequence>
<proteinExistence type="predicted"/>
<feature type="transmembrane region" description="Helical" evidence="7">
    <location>
        <begin position="266"/>
        <end position="289"/>
    </location>
</feature>
<keyword evidence="5 7" id="KW-1133">Transmembrane helix</keyword>
<keyword evidence="10" id="KW-1185">Reference proteome</keyword>
<dbReference type="Pfam" id="PF07690">
    <property type="entry name" value="MFS_1"/>
    <property type="match status" value="1"/>
</dbReference>
<dbReference type="RefSeq" id="WP_307403057.1">
    <property type="nucleotide sequence ID" value="NZ_JAUSUX010000020.1"/>
</dbReference>
<dbReference type="CDD" id="cd17321">
    <property type="entry name" value="MFS_MMR_MDR_like"/>
    <property type="match status" value="1"/>
</dbReference>
<comment type="caution">
    <text evidence="9">The sequence shown here is derived from an EMBL/GenBank/DDBJ whole genome shotgun (WGS) entry which is preliminary data.</text>
</comment>
<feature type="transmembrane region" description="Helical" evidence="7">
    <location>
        <begin position="390"/>
        <end position="416"/>
    </location>
</feature>
<keyword evidence="6 7" id="KW-0472">Membrane</keyword>
<dbReference type="InterPro" id="IPR004638">
    <property type="entry name" value="EmrB-like"/>
</dbReference>
<dbReference type="PROSITE" id="PS50850">
    <property type="entry name" value="MFS"/>
    <property type="match status" value="1"/>
</dbReference>
<evidence type="ECO:0000256" key="7">
    <source>
        <dbReference type="SAM" id="Phobius"/>
    </source>
</evidence>
<dbReference type="SUPFAM" id="SSF103473">
    <property type="entry name" value="MFS general substrate transporter"/>
    <property type="match status" value="1"/>
</dbReference>
<dbReference type="EMBL" id="JAUSUX010000020">
    <property type="protein sequence ID" value="MDQ0287188.1"/>
    <property type="molecule type" value="Genomic_DNA"/>
</dbReference>
<dbReference type="PANTHER" id="PTHR42718:SF46">
    <property type="entry name" value="BLR6921 PROTEIN"/>
    <property type="match status" value="1"/>
</dbReference>
<dbReference type="Gene3D" id="1.20.1720.10">
    <property type="entry name" value="Multidrug resistance protein D"/>
    <property type="match status" value="1"/>
</dbReference>
<evidence type="ECO:0000256" key="1">
    <source>
        <dbReference type="ARBA" id="ARBA00004651"/>
    </source>
</evidence>
<organism evidence="9 10">
    <name type="scientific">Desulfofundulus luciae</name>
    <dbReference type="NCBI Taxonomy" id="74702"/>
    <lineage>
        <taxon>Bacteria</taxon>
        <taxon>Bacillati</taxon>
        <taxon>Bacillota</taxon>
        <taxon>Clostridia</taxon>
        <taxon>Eubacteriales</taxon>
        <taxon>Peptococcaceae</taxon>
        <taxon>Desulfofundulus</taxon>
    </lineage>
</organism>
<feature type="transmembrane region" description="Helical" evidence="7">
    <location>
        <begin position="140"/>
        <end position="158"/>
    </location>
</feature>
<dbReference type="InterPro" id="IPR020846">
    <property type="entry name" value="MFS_dom"/>
</dbReference>
<feature type="transmembrane region" description="Helical" evidence="7">
    <location>
        <begin position="329"/>
        <end position="348"/>
    </location>
</feature>
<feature type="transmembrane region" description="Helical" evidence="7">
    <location>
        <begin position="46"/>
        <end position="66"/>
    </location>
</feature>
<feature type="transmembrane region" description="Helical" evidence="7">
    <location>
        <begin position="110"/>
        <end position="128"/>
    </location>
</feature>
<dbReference type="PRINTS" id="PR01036">
    <property type="entry name" value="TCRTETB"/>
</dbReference>
<evidence type="ECO:0000256" key="6">
    <source>
        <dbReference type="ARBA" id="ARBA00023136"/>
    </source>
</evidence>
<gene>
    <name evidence="9" type="ORF">J2Z49_002307</name>
</gene>
<dbReference type="InterPro" id="IPR011701">
    <property type="entry name" value="MFS"/>
</dbReference>
<evidence type="ECO:0000313" key="10">
    <source>
        <dbReference type="Proteomes" id="UP001225644"/>
    </source>
</evidence>
<evidence type="ECO:0000313" key="9">
    <source>
        <dbReference type="EMBL" id="MDQ0287188.1"/>
    </source>
</evidence>
<evidence type="ECO:0000256" key="5">
    <source>
        <dbReference type="ARBA" id="ARBA00022989"/>
    </source>
</evidence>
<feature type="transmembrane region" description="Helical" evidence="7">
    <location>
        <begin position="12"/>
        <end position="34"/>
    </location>
</feature>
<evidence type="ECO:0000256" key="4">
    <source>
        <dbReference type="ARBA" id="ARBA00022692"/>
    </source>
</evidence>
<keyword evidence="3" id="KW-1003">Cell membrane</keyword>
<evidence type="ECO:0000256" key="2">
    <source>
        <dbReference type="ARBA" id="ARBA00022448"/>
    </source>
</evidence>
<keyword evidence="4 7" id="KW-0812">Transmembrane</keyword>
<feature type="transmembrane region" description="Helical" evidence="7">
    <location>
        <begin position="164"/>
        <end position="182"/>
    </location>
</feature>
<evidence type="ECO:0000256" key="3">
    <source>
        <dbReference type="ARBA" id="ARBA00022475"/>
    </source>
</evidence>
<feature type="transmembrane region" description="Helical" evidence="7">
    <location>
        <begin position="301"/>
        <end position="322"/>
    </location>
</feature>
<accession>A0ABU0B397</accession>
<protein>
    <submittedName>
        <fullName evidence="9">EmrB/QacA subfamily drug resistance transporter</fullName>
    </submittedName>
</protein>
<dbReference type="PANTHER" id="PTHR42718">
    <property type="entry name" value="MAJOR FACILITATOR SUPERFAMILY MULTIDRUG TRANSPORTER MFSC"/>
    <property type="match status" value="1"/>
</dbReference>
<reference evidence="9 10" key="1">
    <citation type="submission" date="2023-07" db="EMBL/GenBank/DDBJ databases">
        <title>Genomic Encyclopedia of Type Strains, Phase IV (KMG-IV): sequencing the most valuable type-strain genomes for metagenomic binning, comparative biology and taxonomic classification.</title>
        <authorList>
            <person name="Goeker M."/>
        </authorList>
    </citation>
    <scope>NUCLEOTIDE SEQUENCE [LARGE SCALE GENOMIC DNA]</scope>
    <source>
        <strain evidence="9 10">DSM 12396</strain>
    </source>
</reference>
<comment type="subcellular location">
    <subcellularLocation>
        <location evidence="1">Cell membrane</location>
        <topology evidence="1">Multi-pass membrane protein</topology>
    </subcellularLocation>
</comment>
<feature type="transmembrane region" description="Helical" evidence="7">
    <location>
        <begin position="78"/>
        <end position="104"/>
    </location>
</feature>